<comment type="subcellular location">
    <subcellularLocation>
        <location evidence="1">Cell membrane</location>
        <topology evidence="1">Single-pass type II membrane protein</topology>
    </subcellularLocation>
</comment>
<feature type="transmembrane region" description="Helical" evidence="2">
    <location>
        <begin position="32"/>
        <end position="51"/>
    </location>
</feature>
<dbReference type="Gene3D" id="3.10.100.10">
    <property type="entry name" value="Mannose-Binding Protein A, subunit A"/>
    <property type="match status" value="1"/>
</dbReference>
<dbReference type="InterPro" id="IPR016187">
    <property type="entry name" value="CTDL_fold"/>
</dbReference>
<dbReference type="Pfam" id="PF00059">
    <property type="entry name" value="Lectin_C"/>
    <property type="match status" value="1"/>
</dbReference>
<dbReference type="InterPro" id="IPR050828">
    <property type="entry name" value="C-type_lectin/matrix_domain"/>
</dbReference>
<dbReference type="PANTHER" id="PTHR45710">
    <property type="entry name" value="C-TYPE LECTIN DOMAIN-CONTAINING PROTEIN 180"/>
    <property type="match status" value="1"/>
</dbReference>
<dbReference type="PROSITE" id="PS50041">
    <property type="entry name" value="C_TYPE_LECTIN_2"/>
    <property type="match status" value="1"/>
</dbReference>
<comment type="caution">
    <text evidence="4">The sequence shown here is derived from an EMBL/GenBank/DDBJ whole genome shotgun (WGS) entry which is preliminary data.</text>
</comment>
<keyword evidence="2" id="KW-0472">Membrane</keyword>
<sequence length="203" mass="22938">MEDRSPGPVPTPPELVKLLPLNRTSKLPSEKVVLLVLGSLLAAALIIIYRLSLDKIQTNRTVPTLKEENEALRKNLSEPRRTMWPTKCPPPLPPSSCKLPPEFPLPTSVRMKTSCLKCEAGWEQNQRKCYYFNSMRSSWVGSRCSYNNLGGNLVKKDSREEQMFLGRRVGGMIESNRDMFWIGLTDSEEGGTWLWVDGSPLDT</sequence>
<dbReference type="SUPFAM" id="SSF56436">
    <property type="entry name" value="C-type lectin-like"/>
    <property type="match status" value="1"/>
</dbReference>
<evidence type="ECO:0000313" key="4">
    <source>
        <dbReference type="EMBL" id="MED6294637.1"/>
    </source>
</evidence>
<dbReference type="Proteomes" id="UP001352852">
    <property type="component" value="Unassembled WGS sequence"/>
</dbReference>
<evidence type="ECO:0000313" key="5">
    <source>
        <dbReference type="Proteomes" id="UP001352852"/>
    </source>
</evidence>
<name>A0ABU7F5Z9_9TELE</name>
<protein>
    <recommendedName>
        <fullName evidence="3">C-type lectin domain-containing protein</fullName>
    </recommendedName>
</protein>
<evidence type="ECO:0000256" key="2">
    <source>
        <dbReference type="SAM" id="Phobius"/>
    </source>
</evidence>
<keyword evidence="5" id="KW-1185">Reference proteome</keyword>
<gene>
    <name evidence="4" type="ORF">CHARACLAT_023120</name>
</gene>
<organism evidence="4 5">
    <name type="scientific">Characodon lateralis</name>
    <dbReference type="NCBI Taxonomy" id="208331"/>
    <lineage>
        <taxon>Eukaryota</taxon>
        <taxon>Metazoa</taxon>
        <taxon>Chordata</taxon>
        <taxon>Craniata</taxon>
        <taxon>Vertebrata</taxon>
        <taxon>Euteleostomi</taxon>
        <taxon>Actinopterygii</taxon>
        <taxon>Neopterygii</taxon>
        <taxon>Teleostei</taxon>
        <taxon>Neoteleostei</taxon>
        <taxon>Acanthomorphata</taxon>
        <taxon>Ovalentaria</taxon>
        <taxon>Atherinomorphae</taxon>
        <taxon>Cyprinodontiformes</taxon>
        <taxon>Goodeidae</taxon>
        <taxon>Characodon</taxon>
    </lineage>
</organism>
<dbReference type="PANTHER" id="PTHR45710:SF26">
    <property type="entry name" value="RH26557P"/>
    <property type="match status" value="1"/>
</dbReference>
<feature type="non-terminal residue" evidence="4">
    <location>
        <position position="203"/>
    </location>
</feature>
<proteinExistence type="predicted"/>
<dbReference type="InterPro" id="IPR016186">
    <property type="entry name" value="C-type_lectin-like/link_sf"/>
</dbReference>
<keyword evidence="2" id="KW-0812">Transmembrane</keyword>
<evidence type="ECO:0000259" key="3">
    <source>
        <dbReference type="PROSITE" id="PS50041"/>
    </source>
</evidence>
<evidence type="ECO:0000256" key="1">
    <source>
        <dbReference type="ARBA" id="ARBA00004401"/>
    </source>
</evidence>
<feature type="domain" description="C-type lectin" evidence="3">
    <location>
        <begin position="125"/>
        <end position="203"/>
    </location>
</feature>
<accession>A0ABU7F5Z9</accession>
<dbReference type="InterPro" id="IPR001304">
    <property type="entry name" value="C-type_lectin-like"/>
</dbReference>
<keyword evidence="2" id="KW-1133">Transmembrane helix</keyword>
<dbReference type="EMBL" id="JAHUTJ010076193">
    <property type="protein sequence ID" value="MED6294637.1"/>
    <property type="molecule type" value="Genomic_DNA"/>
</dbReference>
<reference evidence="4 5" key="1">
    <citation type="submission" date="2021-06" db="EMBL/GenBank/DDBJ databases">
        <authorList>
            <person name="Palmer J.M."/>
        </authorList>
    </citation>
    <scope>NUCLEOTIDE SEQUENCE [LARGE SCALE GENOMIC DNA]</scope>
    <source>
        <strain evidence="4 5">CL_MEX2019</strain>
        <tissue evidence="4">Muscle</tissue>
    </source>
</reference>